<evidence type="ECO:0000313" key="2">
    <source>
        <dbReference type="EMBL" id="KAL1503845.1"/>
    </source>
</evidence>
<feature type="compositionally biased region" description="Basic and acidic residues" evidence="1">
    <location>
        <begin position="227"/>
        <end position="241"/>
    </location>
</feature>
<name>A0AB34IRP3_PRYPA</name>
<dbReference type="Proteomes" id="UP001515480">
    <property type="component" value="Unassembled WGS sequence"/>
</dbReference>
<evidence type="ECO:0000313" key="3">
    <source>
        <dbReference type="Proteomes" id="UP001515480"/>
    </source>
</evidence>
<gene>
    <name evidence="2" type="ORF">AB1Y20_012310</name>
</gene>
<feature type="compositionally biased region" description="Basic and acidic residues" evidence="1">
    <location>
        <begin position="261"/>
        <end position="276"/>
    </location>
</feature>
<sequence>MDSRPLEVLSADAIYAEIQPHVQLEYLREQQQLDARFKFQFPRFKKHLLARVQQQIVHRAMLAGQGGAHVVIDDIQAQCFLQSECLRFMSPKSAVVFSPFARVAGNLASRCASGPSSSKRSCDGVVLGFVEWFIPAAASTSCVLRRDELDQFAADSGQDLSLKVHDRVVRHFQLSHPASSAHVQPHPTVAGEDPVIVRGDDTRKAALLLAELLSGKVSTSTAGPLARDVKTHPSQCDDGRTDATGAQPRGAASRRQQRQSEAGRRSERIRRKLDGH</sequence>
<comment type="caution">
    <text evidence="2">The sequence shown here is derived from an EMBL/GenBank/DDBJ whole genome shotgun (WGS) entry which is preliminary data.</text>
</comment>
<proteinExistence type="predicted"/>
<keyword evidence="3" id="KW-1185">Reference proteome</keyword>
<evidence type="ECO:0000256" key="1">
    <source>
        <dbReference type="SAM" id="MobiDB-lite"/>
    </source>
</evidence>
<dbReference type="EMBL" id="JBGBPQ010000021">
    <property type="protein sequence ID" value="KAL1503845.1"/>
    <property type="molecule type" value="Genomic_DNA"/>
</dbReference>
<reference evidence="2 3" key="1">
    <citation type="journal article" date="2024" name="Science">
        <title>Giant polyketide synthase enzymes in the biosynthesis of giant marine polyether toxins.</title>
        <authorList>
            <person name="Fallon T.R."/>
            <person name="Shende V.V."/>
            <person name="Wierzbicki I.H."/>
            <person name="Pendleton A.L."/>
            <person name="Watervoot N.F."/>
            <person name="Auber R.P."/>
            <person name="Gonzalez D.J."/>
            <person name="Wisecaver J.H."/>
            <person name="Moore B.S."/>
        </authorList>
    </citation>
    <scope>NUCLEOTIDE SEQUENCE [LARGE SCALE GENOMIC DNA]</scope>
    <source>
        <strain evidence="2 3">12B1</strain>
    </source>
</reference>
<accession>A0AB34IRP3</accession>
<dbReference type="AlphaFoldDB" id="A0AB34IRP3"/>
<organism evidence="2 3">
    <name type="scientific">Prymnesium parvum</name>
    <name type="common">Toxic golden alga</name>
    <dbReference type="NCBI Taxonomy" id="97485"/>
    <lineage>
        <taxon>Eukaryota</taxon>
        <taxon>Haptista</taxon>
        <taxon>Haptophyta</taxon>
        <taxon>Prymnesiophyceae</taxon>
        <taxon>Prymnesiales</taxon>
        <taxon>Prymnesiaceae</taxon>
        <taxon>Prymnesium</taxon>
    </lineage>
</organism>
<feature type="region of interest" description="Disordered" evidence="1">
    <location>
        <begin position="220"/>
        <end position="276"/>
    </location>
</feature>
<protein>
    <submittedName>
        <fullName evidence="2">Uncharacterized protein</fullName>
    </submittedName>
</protein>